<dbReference type="EMBL" id="JBHUHV010000039">
    <property type="protein sequence ID" value="MFD2067884.1"/>
    <property type="molecule type" value="Genomic_DNA"/>
</dbReference>
<dbReference type="RefSeq" id="WP_229958570.1">
    <property type="nucleotide sequence ID" value="NZ_JAJJWI010000003.1"/>
</dbReference>
<comment type="similarity">
    <text evidence="1">Belongs to the Fur family.</text>
</comment>
<sequence length="154" mass="17818">MQLLNRNELRERIVISGLKATQQRIVVYEALVQQHGHHPTAEEVYQLLKPANPSISLGTVYKTLDSFVETNLIRRVLSEESGKRYDANTMAHSHIYCSNTKEIIDYEDAELEQLLTDFFRKRNMENFEIKSFAVQLTGNKKEPGKQIRISQVPK</sequence>
<comment type="caution">
    <text evidence="7">The sequence shown here is derived from an EMBL/GenBank/DDBJ whole genome shotgun (WGS) entry which is preliminary data.</text>
</comment>
<dbReference type="InterPro" id="IPR043135">
    <property type="entry name" value="Fur_C"/>
</dbReference>
<dbReference type="InterPro" id="IPR036388">
    <property type="entry name" value="WH-like_DNA-bd_sf"/>
</dbReference>
<dbReference type="Pfam" id="PF01475">
    <property type="entry name" value="FUR"/>
    <property type="match status" value="1"/>
</dbReference>
<dbReference type="PANTHER" id="PTHR33202">
    <property type="entry name" value="ZINC UPTAKE REGULATION PROTEIN"/>
    <property type="match status" value="1"/>
</dbReference>
<evidence type="ECO:0000313" key="7">
    <source>
        <dbReference type="EMBL" id="MFD2067884.1"/>
    </source>
</evidence>
<evidence type="ECO:0000256" key="3">
    <source>
        <dbReference type="ARBA" id="ARBA00022833"/>
    </source>
</evidence>
<keyword evidence="3" id="KW-0862">Zinc</keyword>
<dbReference type="PANTHER" id="PTHR33202:SF7">
    <property type="entry name" value="FERRIC UPTAKE REGULATION PROTEIN"/>
    <property type="match status" value="1"/>
</dbReference>
<dbReference type="Gene3D" id="1.10.10.10">
    <property type="entry name" value="Winged helix-like DNA-binding domain superfamily/Winged helix DNA-binding domain"/>
    <property type="match status" value="1"/>
</dbReference>
<evidence type="ECO:0000256" key="1">
    <source>
        <dbReference type="ARBA" id="ARBA00007957"/>
    </source>
</evidence>
<evidence type="ECO:0000256" key="5">
    <source>
        <dbReference type="ARBA" id="ARBA00023125"/>
    </source>
</evidence>
<gene>
    <name evidence="7" type="ORF">ACFSKU_13400</name>
</gene>
<protein>
    <submittedName>
        <fullName evidence="7">Fur family transcriptional regulator</fullName>
    </submittedName>
</protein>
<accession>A0ABW4WYS4</accession>
<keyword evidence="8" id="KW-1185">Reference proteome</keyword>
<name>A0ABW4WYS4_9BACT</name>
<evidence type="ECO:0000256" key="2">
    <source>
        <dbReference type="ARBA" id="ARBA00022491"/>
    </source>
</evidence>
<dbReference type="Proteomes" id="UP001597369">
    <property type="component" value="Unassembled WGS sequence"/>
</dbReference>
<reference evidence="8" key="1">
    <citation type="journal article" date="2019" name="Int. J. Syst. Evol. Microbiol.">
        <title>The Global Catalogue of Microorganisms (GCM) 10K type strain sequencing project: providing services to taxonomists for standard genome sequencing and annotation.</title>
        <authorList>
            <consortium name="The Broad Institute Genomics Platform"/>
            <consortium name="The Broad Institute Genome Sequencing Center for Infectious Disease"/>
            <person name="Wu L."/>
            <person name="Ma J."/>
        </authorList>
    </citation>
    <scope>NUCLEOTIDE SEQUENCE [LARGE SCALE GENOMIC DNA]</scope>
    <source>
        <strain evidence="8">JCM 16545</strain>
    </source>
</reference>
<dbReference type="InterPro" id="IPR036390">
    <property type="entry name" value="WH_DNA-bd_sf"/>
</dbReference>
<evidence type="ECO:0000313" key="8">
    <source>
        <dbReference type="Proteomes" id="UP001597369"/>
    </source>
</evidence>
<evidence type="ECO:0000256" key="6">
    <source>
        <dbReference type="ARBA" id="ARBA00023163"/>
    </source>
</evidence>
<keyword evidence="6" id="KW-0804">Transcription</keyword>
<evidence type="ECO:0000256" key="4">
    <source>
        <dbReference type="ARBA" id="ARBA00023015"/>
    </source>
</evidence>
<proteinExistence type="inferred from homology"/>
<dbReference type="InterPro" id="IPR002481">
    <property type="entry name" value="FUR"/>
</dbReference>
<organism evidence="7 8">
    <name type="scientific">Pontibacter silvestris</name>
    <dbReference type="NCBI Taxonomy" id="2305183"/>
    <lineage>
        <taxon>Bacteria</taxon>
        <taxon>Pseudomonadati</taxon>
        <taxon>Bacteroidota</taxon>
        <taxon>Cytophagia</taxon>
        <taxon>Cytophagales</taxon>
        <taxon>Hymenobacteraceae</taxon>
        <taxon>Pontibacter</taxon>
    </lineage>
</organism>
<dbReference type="SUPFAM" id="SSF46785">
    <property type="entry name" value="Winged helix' DNA-binding domain"/>
    <property type="match status" value="1"/>
</dbReference>
<dbReference type="Gene3D" id="3.30.1490.190">
    <property type="match status" value="1"/>
</dbReference>
<keyword evidence="5" id="KW-0238">DNA-binding</keyword>
<keyword evidence="2" id="KW-0678">Repressor</keyword>
<dbReference type="CDD" id="cd07153">
    <property type="entry name" value="Fur_like"/>
    <property type="match status" value="1"/>
</dbReference>
<keyword evidence="4" id="KW-0805">Transcription regulation</keyword>